<proteinExistence type="predicted"/>
<evidence type="ECO:0000313" key="2">
    <source>
        <dbReference type="Proteomes" id="UP001239397"/>
    </source>
</evidence>
<dbReference type="RefSeq" id="WP_285997510.1">
    <property type="nucleotide sequence ID" value="NZ_CP127295.1"/>
</dbReference>
<keyword evidence="2" id="KW-1185">Reference proteome</keyword>
<protein>
    <recommendedName>
        <fullName evidence="3">Excreted virulence factor EspC (Type VII ESX diderm)</fullName>
    </recommendedName>
</protein>
<evidence type="ECO:0008006" key="3">
    <source>
        <dbReference type="Google" id="ProtNLM"/>
    </source>
</evidence>
<dbReference type="KEGG" id="amog:QRX60_44620"/>
<reference evidence="1 2" key="1">
    <citation type="submission" date="2023-06" db="EMBL/GenBank/DDBJ databases">
        <authorList>
            <person name="Oyuntsetseg B."/>
            <person name="Kim S.B."/>
        </authorList>
    </citation>
    <scope>NUCLEOTIDE SEQUENCE [LARGE SCALE GENOMIC DNA]</scope>
    <source>
        <strain evidence="1 2">4-36</strain>
    </source>
</reference>
<gene>
    <name evidence="1" type="ORF">QRX60_44620</name>
</gene>
<name>A0A9Y2NGQ4_9PSEU</name>
<dbReference type="AlphaFoldDB" id="A0A9Y2NGQ4"/>
<evidence type="ECO:0000313" key="1">
    <source>
        <dbReference type="EMBL" id="WIY01049.1"/>
    </source>
</evidence>
<accession>A0A9Y2NGQ4</accession>
<dbReference type="Proteomes" id="UP001239397">
    <property type="component" value="Chromosome"/>
</dbReference>
<organism evidence="1 2">
    <name type="scientific">Amycolatopsis mongoliensis</name>
    <dbReference type="NCBI Taxonomy" id="715475"/>
    <lineage>
        <taxon>Bacteria</taxon>
        <taxon>Bacillati</taxon>
        <taxon>Actinomycetota</taxon>
        <taxon>Actinomycetes</taxon>
        <taxon>Pseudonocardiales</taxon>
        <taxon>Pseudonocardiaceae</taxon>
        <taxon>Amycolatopsis</taxon>
    </lineage>
</organism>
<dbReference type="EMBL" id="CP127295">
    <property type="protein sequence ID" value="WIY01049.1"/>
    <property type="molecule type" value="Genomic_DNA"/>
</dbReference>
<sequence length="106" mass="10882">MSSGFEITLEALRTASGAARRASNAVAQVDLGDALAQVGPGLPGGVSGEAARLLADKWGRVVPGWVHNTTGYADQLDASVRLYQADDAAAGQDLRATARHGGRKPV</sequence>